<dbReference type="PANTHER" id="PTHR43162">
    <property type="match status" value="1"/>
</dbReference>
<dbReference type="AlphaFoldDB" id="A0A367FG57"/>
<dbReference type="Gene3D" id="3.90.25.10">
    <property type="entry name" value="UDP-galactose 4-epimerase, domain 1"/>
    <property type="match status" value="1"/>
</dbReference>
<name>A0A367FG57_9ACTN</name>
<dbReference type="EMBL" id="QOIL01000013">
    <property type="protein sequence ID" value="RCG28645.1"/>
    <property type="molecule type" value="Genomic_DNA"/>
</dbReference>
<evidence type="ECO:0000313" key="2">
    <source>
        <dbReference type="EMBL" id="RCG28645.1"/>
    </source>
</evidence>
<dbReference type="OrthoDB" id="4457504at2"/>
<dbReference type="InterPro" id="IPR051604">
    <property type="entry name" value="Ergot_Alk_Oxidoreductase"/>
</dbReference>
<feature type="domain" description="NAD(P)-binding" evidence="1">
    <location>
        <begin position="6"/>
        <end position="180"/>
    </location>
</feature>
<dbReference type="Proteomes" id="UP000253094">
    <property type="component" value="Unassembled WGS sequence"/>
</dbReference>
<organism evidence="2 3">
    <name type="scientific">Sphaerisporangium album</name>
    <dbReference type="NCBI Taxonomy" id="509200"/>
    <lineage>
        <taxon>Bacteria</taxon>
        <taxon>Bacillati</taxon>
        <taxon>Actinomycetota</taxon>
        <taxon>Actinomycetes</taxon>
        <taxon>Streptosporangiales</taxon>
        <taxon>Streptosporangiaceae</taxon>
        <taxon>Sphaerisporangium</taxon>
    </lineage>
</organism>
<gene>
    <name evidence="2" type="ORF">DQ384_23165</name>
</gene>
<proteinExistence type="predicted"/>
<dbReference type="PANTHER" id="PTHR43162:SF1">
    <property type="entry name" value="PRESTALK A DIFFERENTIATION PROTEIN A"/>
    <property type="match status" value="1"/>
</dbReference>
<sequence>MIVVTGATGNIGRHLVRTLASAGERVTAVSRRAADLPDGVRHRQADLGRSESLRPVLEGAAALFLLIAGEQLVTGASPHAILDDAKAAGVGRVVLLSSQAVATRPEFVSHARLREFEDALRQAGPDWTILRPGGFASNAFAWCEPIRAHRTAAAPFGDVGLPIVDPADIAEVAAAALREPGHAGRTYELTGPVAVTPRERATAIGEALGEPVRFVEQSREEARAQMSRFMPEVVVEGTLAILGEPTDGERRVSPDVERVLGRAPRTFAEWAGRNIAAFR</sequence>
<evidence type="ECO:0000313" key="3">
    <source>
        <dbReference type="Proteomes" id="UP000253094"/>
    </source>
</evidence>
<evidence type="ECO:0000259" key="1">
    <source>
        <dbReference type="Pfam" id="PF13460"/>
    </source>
</evidence>
<dbReference type="InterPro" id="IPR036291">
    <property type="entry name" value="NAD(P)-bd_dom_sf"/>
</dbReference>
<reference evidence="2 3" key="1">
    <citation type="submission" date="2018-06" db="EMBL/GenBank/DDBJ databases">
        <title>Sphaerisporangium craniellae sp. nov., isolated from a marine sponge in the South China Sea.</title>
        <authorList>
            <person name="Li L."/>
        </authorList>
    </citation>
    <scope>NUCLEOTIDE SEQUENCE [LARGE SCALE GENOMIC DNA]</scope>
    <source>
        <strain evidence="2 3">CCTCC AA 208026</strain>
    </source>
</reference>
<dbReference type="SUPFAM" id="SSF51735">
    <property type="entry name" value="NAD(P)-binding Rossmann-fold domains"/>
    <property type="match status" value="1"/>
</dbReference>
<accession>A0A367FG57</accession>
<keyword evidence="3" id="KW-1185">Reference proteome</keyword>
<dbReference type="RefSeq" id="WP_114030974.1">
    <property type="nucleotide sequence ID" value="NZ_QOIL01000013.1"/>
</dbReference>
<dbReference type="InterPro" id="IPR016040">
    <property type="entry name" value="NAD(P)-bd_dom"/>
</dbReference>
<dbReference type="Pfam" id="PF13460">
    <property type="entry name" value="NAD_binding_10"/>
    <property type="match status" value="1"/>
</dbReference>
<comment type="caution">
    <text evidence="2">The sequence shown here is derived from an EMBL/GenBank/DDBJ whole genome shotgun (WGS) entry which is preliminary data.</text>
</comment>
<protein>
    <submittedName>
        <fullName evidence="2">NAD-dependent epimerase/dehydratase family protein</fullName>
    </submittedName>
</protein>
<dbReference type="Gene3D" id="3.40.50.720">
    <property type="entry name" value="NAD(P)-binding Rossmann-like Domain"/>
    <property type="match status" value="1"/>
</dbReference>